<feature type="binding site" evidence="9">
    <location>
        <position position="91"/>
    </location>
    <ligand>
        <name>L-citrulline</name>
        <dbReference type="ChEBI" id="CHEBI:57743"/>
    </ligand>
</feature>
<feature type="binding site" evidence="9">
    <location>
        <position position="178"/>
    </location>
    <ligand>
        <name>L-citrulline</name>
        <dbReference type="ChEBI" id="CHEBI:57743"/>
    </ligand>
</feature>
<dbReference type="FunFam" id="3.40.50.620:FF:000019">
    <property type="entry name" value="Argininosuccinate synthase"/>
    <property type="match status" value="1"/>
</dbReference>
<keyword evidence="5 9" id="KW-0436">Ligase</keyword>
<feature type="binding site" evidence="9">
    <location>
        <position position="187"/>
    </location>
    <ligand>
        <name>L-citrulline</name>
        <dbReference type="ChEBI" id="CHEBI:57743"/>
    </ligand>
</feature>
<dbReference type="PANTHER" id="PTHR11587:SF2">
    <property type="entry name" value="ARGININOSUCCINATE SYNTHASE"/>
    <property type="match status" value="1"/>
</dbReference>
<evidence type="ECO:0000256" key="9">
    <source>
        <dbReference type="HAMAP-Rule" id="MF_00005"/>
    </source>
</evidence>
<dbReference type="Pfam" id="PF00764">
    <property type="entry name" value="Arginosuc_synth"/>
    <property type="match status" value="1"/>
</dbReference>
<evidence type="ECO:0000313" key="13">
    <source>
        <dbReference type="Proteomes" id="UP000610960"/>
    </source>
</evidence>
<evidence type="ECO:0000313" key="12">
    <source>
        <dbReference type="EMBL" id="GGP20902.1"/>
    </source>
</evidence>
<feature type="binding site" evidence="9">
    <location>
        <position position="128"/>
    </location>
    <ligand>
        <name>L-aspartate</name>
        <dbReference type="ChEBI" id="CHEBI:29991"/>
    </ligand>
</feature>
<dbReference type="FunFam" id="3.90.1260.10:FF:000007">
    <property type="entry name" value="Argininosuccinate synthase"/>
    <property type="match status" value="1"/>
</dbReference>
<accession>A0A830GWY7</accession>
<dbReference type="NCBIfam" id="TIGR00032">
    <property type="entry name" value="argG"/>
    <property type="match status" value="1"/>
</dbReference>
<comment type="caution">
    <text evidence="12">The sequence shown here is derived from an EMBL/GenBank/DDBJ whole genome shotgun (WGS) entry which is preliminary data.</text>
</comment>
<dbReference type="Pfam" id="PF20979">
    <property type="entry name" value="Arginosuc_syn_C"/>
    <property type="match status" value="1"/>
</dbReference>
<dbReference type="Gene3D" id="3.40.50.620">
    <property type="entry name" value="HUPs"/>
    <property type="match status" value="1"/>
</dbReference>
<evidence type="ECO:0000256" key="3">
    <source>
        <dbReference type="ARBA" id="ARBA00012286"/>
    </source>
</evidence>
<reference evidence="12" key="1">
    <citation type="journal article" date="2014" name="Int. J. Syst. Evol. Microbiol.">
        <title>Complete genome sequence of Corynebacterium casei LMG S-19264T (=DSM 44701T), isolated from a smear-ripened cheese.</title>
        <authorList>
            <consortium name="US DOE Joint Genome Institute (JGI-PGF)"/>
            <person name="Walter F."/>
            <person name="Albersmeier A."/>
            <person name="Kalinowski J."/>
            <person name="Ruckert C."/>
        </authorList>
    </citation>
    <scope>NUCLEOTIDE SEQUENCE</scope>
    <source>
        <strain evidence="12">JCM 10088</strain>
    </source>
</reference>
<sequence length="403" mass="44905">MKTGEKPSKIILAYSGGLDTTIAIHWLKNKFNADVITVTVDVGQEDDFGEIASRAESLGVLKHYTIDAKKEFAEEPVASAIMMNALYEDEYPLGTALARPLIAEKAVEVARREGGDAVAHGATSKGNDQIRFEETIKALSPDLLIIAPARIWGMDRKSELEYAERHGIPIPKIHGRFSIDDNLWTRSIEGPEVEDAWAEPPEDAFKWTVNPAKVGEDLRLEVDFEGGVPVAVNGERMELPQLISLMNKLVGMHGFGRVDHVENRAVGFKSREVYEAPAALALIRAHKDLEKLVYTPSELRFKRLVDREWADLVYRGLWHEPLRAELDGLARSMNRWVTGSVKLVVRGGLTVAGRSSPYSGYDEELAGYVRGWYPSDDEARGFIEMSTLHSLTAHRSRWGVDVS</sequence>
<comment type="subunit">
    <text evidence="2 9">Homotetramer.</text>
</comment>
<dbReference type="InterPro" id="IPR023434">
    <property type="entry name" value="Arginosuc_synth_type_1_subfam"/>
</dbReference>
<dbReference type="InterPro" id="IPR024074">
    <property type="entry name" value="AS_cat/multimer_dom_body"/>
</dbReference>
<feature type="binding site" evidence="9">
    <location>
        <begin position="13"/>
        <end position="21"/>
    </location>
    <ligand>
        <name>ATP</name>
        <dbReference type="ChEBI" id="CHEBI:30616"/>
    </ligand>
</feature>
<dbReference type="EMBL" id="BMNL01000002">
    <property type="protein sequence ID" value="GGP20902.1"/>
    <property type="molecule type" value="Genomic_DNA"/>
</dbReference>
<dbReference type="InterPro" id="IPR048268">
    <property type="entry name" value="Arginosuc_syn_C"/>
</dbReference>
<keyword evidence="4 9" id="KW-0055">Arginine biosynthesis</keyword>
<protein>
    <recommendedName>
        <fullName evidence="3 9">Argininosuccinate synthase</fullName>
        <ecNumber evidence="3 9">6.3.4.5</ecNumber>
    </recommendedName>
    <alternativeName>
        <fullName evidence="9">Citrulline--aspartate ligase</fullName>
    </alternativeName>
</protein>
<evidence type="ECO:0000256" key="5">
    <source>
        <dbReference type="ARBA" id="ARBA00022598"/>
    </source>
</evidence>
<dbReference type="GO" id="GO:0000053">
    <property type="term" value="P:argininosuccinate metabolic process"/>
    <property type="evidence" value="ECO:0007669"/>
    <property type="project" value="TreeGrafter"/>
</dbReference>
<dbReference type="SUPFAM" id="SSF69864">
    <property type="entry name" value="Argininosuccinate synthetase, C-terminal domain"/>
    <property type="match status" value="1"/>
</dbReference>
<evidence type="ECO:0000256" key="1">
    <source>
        <dbReference type="ARBA" id="ARBA00004967"/>
    </source>
</evidence>
<dbReference type="GO" id="GO:0006526">
    <property type="term" value="P:L-arginine biosynthetic process"/>
    <property type="evidence" value="ECO:0007669"/>
    <property type="project" value="UniProtKB-UniRule"/>
</dbReference>
<evidence type="ECO:0000256" key="6">
    <source>
        <dbReference type="ARBA" id="ARBA00022605"/>
    </source>
</evidence>
<dbReference type="InterPro" id="IPR014729">
    <property type="entry name" value="Rossmann-like_a/b/a_fold"/>
</dbReference>
<feature type="binding site" evidence="9">
    <location>
        <position position="123"/>
    </location>
    <ligand>
        <name>L-aspartate</name>
        <dbReference type="ChEBI" id="CHEBI:29991"/>
    </ligand>
</feature>
<feature type="binding site" evidence="9">
    <location>
        <position position="127"/>
    </location>
    <ligand>
        <name>L-citrulline</name>
        <dbReference type="ChEBI" id="CHEBI:57743"/>
    </ligand>
</feature>
<dbReference type="CDD" id="cd01999">
    <property type="entry name" value="ASS"/>
    <property type="match status" value="1"/>
</dbReference>
<keyword evidence="6 9" id="KW-0028">Amino-acid biosynthesis</keyword>
<evidence type="ECO:0000256" key="7">
    <source>
        <dbReference type="ARBA" id="ARBA00022741"/>
    </source>
</evidence>
<dbReference type="OrthoDB" id="5877at2157"/>
<reference evidence="12" key="2">
    <citation type="submission" date="2020-09" db="EMBL/GenBank/DDBJ databases">
        <authorList>
            <person name="Sun Q."/>
            <person name="Ohkuma M."/>
        </authorList>
    </citation>
    <scope>NUCLEOTIDE SEQUENCE</scope>
    <source>
        <strain evidence="12">JCM 10088</strain>
    </source>
</reference>
<dbReference type="AlphaFoldDB" id="A0A830GWY7"/>
<comment type="caution">
    <text evidence="9">Lacks conserved residue(s) required for the propagation of feature annotation.</text>
</comment>
<keyword evidence="13" id="KW-1185">Reference proteome</keyword>
<dbReference type="PROSITE" id="PS00565">
    <property type="entry name" value="ARGININOSUCCIN_SYN_2"/>
    <property type="match status" value="1"/>
</dbReference>
<dbReference type="HAMAP" id="MF_00005">
    <property type="entry name" value="Arg_succ_synth_type1"/>
    <property type="match status" value="1"/>
</dbReference>
<feature type="binding site" evidence="9">
    <location>
        <position position="274"/>
    </location>
    <ligand>
        <name>L-citrulline</name>
        <dbReference type="ChEBI" id="CHEBI:57743"/>
    </ligand>
</feature>
<dbReference type="Proteomes" id="UP000610960">
    <property type="component" value="Unassembled WGS sequence"/>
</dbReference>
<comment type="catalytic activity">
    <reaction evidence="9">
        <text>L-citrulline + L-aspartate + ATP = 2-(N(omega)-L-arginino)succinate + AMP + diphosphate + H(+)</text>
        <dbReference type="Rhea" id="RHEA:10932"/>
        <dbReference type="ChEBI" id="CHEBI:15378"/>
        <dbReference type="ChEBI" id="CHEBI:29991"/>
        <dbReference type="ChEBI" id="CHEBI:30616"/>
        <dbReference type="ChEBI" id="CHEBI:33019"/>
        <dbReference type="ChEBI" id="CHEBI:57472"/>
        <dbReference type="ChEBI" id="CHEBI:57743"/>
        <dbReference type="ChEBI" id="CHEBI:456215"/>
        <dbReference type="EC" id="6.3.4.5"/>
    </reaction>
</comment>
<feature type="domain" description="Arginosuccinate synthase-like N-terminal" evidence="10">
    <location>
        <begin position="9"/>
        <end position="169"/>
    </location>
</feature>
<dbReference type="RefSeq" id="WP_188596393.1">
    <property type="nucleotide sequence ID" value="NZ_BMNL01000002.1"/>
</dbReference>
<proteinExistence type="inferred from homology"/>
<keyword evidence="9" id="KW-0963">Cytoplasm</keyword>
<dbReference type="EC" id="6.3.4.5" evidence="3 9"/>
<dbReference type="PANTHER" id="PTHR11587">
    <property type="entry name" value="ARGININOSUCCINATE SYNTHASE"/>
    <property type="match status" value="1"/>
</dbReference>
<feature type="binding site" evidence="9">
    <location>
        <position position="262"/>
    </location>
    <ligand>
        <name>L-citrulline</name>
        <dbReference type="ChEBI" id="CHEBI:57743"/>
    </ligand>
</feature>
<dbReference type="PROSITE" id="PS00564">
    <property type="entry name" value="ARGININOSUCCIN_SYN_1"/>
    <property type="match status" value="1"/>
</dbReference>
<dbReference type="GO" id="GO:0000050">
    <property type="term" value="P:urea cycle"/>
    <property type="evidence" value="ECO:0007669"/>
    <property type="project" value="TreeGrafter"/>
</dbReference>
<dbReference type="InterPro" id="IPR018223">
    <property type="entry name" value="Arginosuc_synth_CS"/>
</dbReference>
<organism evidence="12 13">
    <name type="scientific">Thermocladium modestius</name>
    <dbReference type="NCBI Taxonomy" id="62609"/>
    <lineage>
        <taxon>Archaea</taxon>
        <taxon>Thermoproteota</taxon>
        <taxon>Thermoprotei</taxon>
        <taxon>Thermoproteales</taxon>
        <taxon>Thermoproteaceae</taxon>
        <taxon>Thermocladium</taxon>
    </lineage>
</organism>
<evidence type="ECO:0000259" key="11">
    <source>
        <dbReference type="Pfam" id="PF20979"/>
    </source>
</evidence>
<dbReference type="SUPFAM" id="SSF52402">
    <property type="entry name" value="Adenine nucleotide alpha hydrolases-like"/>
    <property type="match status" value="1"/>
</dbReference>
<evidence type="ECO:0000256" key="2">
    <source>
        <dbReference type="ARBA" id="ARBA00011881"/>
    </source>
</evidence>
<dbReference type="NCBIfam" id="NF001770">
    <property type="entry name" value="PRK00509.1"/>
    <property type="match status" value="1"/>
</dbReference>
<keyword evidence="7 9" id="KW-0547">Nucleotide-binding</keyword>
<comment type="pathway">
    <text evidence="1 9">Amino-acid biosynthesis; L-arginine biosynthesis; L-arginine from L-ornithine and carbamoyl phosphate: step 2/3.</text>
</comment>
<dbReference type="InterPro" id="IPR048267">
    <property type="entry name" value="Arginosuc_syn_N"/>
</dbReference>
<dbReference type="InterPro" id="IPR001518">
    <property type="entry name" value="Arginosuc_synth"/>
</dbReference>
<comment type="subcellular location">
    <subcellularLocation>
        <location evidence="9">Cytoplasm</location>
    </subcellularLocation>
</comment>
<feature type="binding site" evidence="9">
    <location>
        <position position="127"/>
    </location>
    <ligand>
        <name>L-aspartate</name>
        <dbReference type="ChEBI" id="CHEBI:29991"/>
    </ligand>
</feature>
<feature type="binding site" evidence="9">
    <location>
        <position position="121"/>
    </location>
    <ligand>
        <name>ATP</name>
        <dbReference type="ChEBI" id="CHEBI:30616"/>
    </ligand>
</feature>
<keyword evidence="8 9" id="KW-0067">ATP-binding</keyword>
<evidence type="ECO:0000256" key="4">
    <source>
        <dbReference type="ARBA" id="ARBA00022571"/>
    </source>
</evidence>
<dbReference type="Gene3D" id="3.90.1260.10">
    <property type="entry name" value="Argininosuccinate synthetase, chain A, domain 2"/>
    <property type="match status" value="1"/>
</dbReference>
<dbReference type="GO" id="GO:0005737">
    <property type="term" value="C:cytoplasm"/>
    <property type="evidence" value="ECO:0007669"/>
    <property type="project" value="UniProtKB-SubCell"/>
</dbReference>
<dbReference type="GO" id="GO:0005524">
    <property type="term" value="F:ATP binding"/>
    <property type="evidence" value="ECO:0007669"/>
    <property type="project" value="UniProtKB-UniRule"/>
</dbReference>
<dbReference type="UniPathway" id="UPA00068">
    <property type="reaction ID" value="UER00113"/>
</dbReference>
<dbReference type="GO" id="GO:0004055">
    <property type="term" value="F:argininosuccinate synthase activity"/>
    <property type="evidence" value="ECO:0007669"/>
    <property type="project" value="UniProtKB-UniRule"/>
</dbReference>
<feature type="binding site" evidence="9">
    <location>
        <position position="131"/>
    </location>
    <ligand>
        <name>L-citrulline</name>
        <dbReference type="ChEBI" id="CHEBI:57743"/>
    </ligand>
</feature>
<gene>
    <name evidence="9" type="primary">argG</name>
    <name evidence="12" type="ORF">GCM10007981_10850</name>
</gene>
<evidence type="ECO:0000259" key="10">
    <source>
        <dbReference type="Pfam" id="PF00764"/>
    </source>
</evidence>
<comment type="similarity">
    <text evidence="9">Belongs to the argininosuccinate synthase family. Type 1 subfamily.</text>
</comment>
<evidence type="ECO:0000256" key="8">
    <source>
        <dbReference type="ARBA" id="ARBA00022840"/>
    </source>
</evidence>
<feature type="domain" description="Arginosuccinate synthase C-terminal" evidence="11">
    <location>
        <begin position="177"/>
        <end position="390"/>
    </location>
</feature>
<name>A0A830GWY7_9CREN</name>